<reference evidence="2 3" key="1">
    <citation type="submission" date="2020-08" db="EMBL/GenBank/DDBJ databases">
        <title>Bridging the membrane lipid divide: bacteria of the FCB group superphylum have the potential to synthesize archaeal ether lipids.</title>
        <authorList>
            <person name="Villanueva L."/>
            <person name="Von Meijenfeldt F.A.B."/>
            <person name="Westbye A.B."/>
            <person name="Yadav S."/>
            <person name="Hopmans E.C."/>
            <person name="Dutilh B.E."/>
            <person name="Sinninghe Damste J.S."/>
        </authorList>
    </citation>
    <scope>NUCLEOTIDE SEQUENCE [LARGE SCALE GENOMIC DNA]</scope>
    <source>
        <strain evidence="2">NIOZ-UU82</strain>
    </source>
</reference>
<feature type="domain" description="Hydrogen maturase F tetramerization" evidence="1">
    <location>
        <begin position="2"/>
        <end position="100"/>
    </location>
</feature>
<proteinExistence type="predicted"/>
<dbReference type="Gene3D" id="3.40.50.11410">
    <property type="match status" value="1"/>
</dbReference>
<gene>
    <name evidence="2" type="ORF">H8E80_04925</name>
</gene>
<dbReference type="InterPro" id="IPR040644">
    <property type="entry name" value="HydF_tetramer"/>
</dbReference>
<dbReference type="Proteomes" id="UP000603545">
    <property type="component" value="Unassembled WGS sequence"/>
</dbReference>
<evidence type="ECO:0000313" key="3">
    <source>
        <dbReference type="Proteomes" id="UP000603545"/>
    </source>
</evidence>
<evidence type="ECO:0000259" key="1">
    <source>
        <dbReference type="Pfam" id="PF18133"/>
    </source>
</evidence>
<dbReference type="AlphaFoldDB" id="A0A8J6N6B3"/>
<organism evidence="2 3">
    <name type="scientific">Candidatus Desulfaltia bathyphila</name>
    <dbReference type="NCBI Taxonomy" id="2841697"/>
    <lineage>
        <taxon>Bacteria</taxon>
        <taxon>Pseudomonadati</taxon>
        <taxon>Thermodesulfobacteriota</taxon>
        <taxon>Desulfobacteria</taxon>
        <taxon>Desulfobacterales</taxon>
        <taxon>Desulfobacterales incertae sedis</taxon>
        <taxon>Candidatus Desulfaltia</taxon>
    </lineage>
</organism>
<name>A0A8J6N6B3_9BACT</name>
<sequence length="112" mass="12739">MLIAEACTHHPIGDDIGREKIPECIKKRLGFDIDFDISSGRDYPEKLEKYKLIIHCGACTLNRREMLTRIYKARSHGVPITNYGVAIAHLHGGLERALEPFPYARECLEDIC</sequence>
<protein>
    <recommendedName>
        <fullName evidence="1">Hydrogen maturase F tetramerization domain-containing protein</fullName>
    </recommendedName>
</protein>
<dbReference type="EMBL" id="JACNLL010000048">
    <property type="protein sequence ID" value="MBC8199375.1"/>
    <property type="molecule type" value="Genomic_DNA"/>
</dbReference>
<evidence type="ECO:0000313" key="2">
    <source>
        <dbReference type="EMBL" id="MBC8199375.1"/>
    </source>
</evidence>
<comment type="caution">
    <text evidence="2">The sequence shown here is derived from an EMBL/GenBank/DDBJ whole genome shotgun (WGS) entry which is preliminary data.</text>
</comment>
<dbReference type="Pfam" id="PF18133">
    <property type="entry name" value="HydF_tetramer"/>
    <property type="match status" value="1"/>
</dbReference>
<accession>A0A8J6N6B3</accession>